<dbReference type="Pfam" id="PF15136">
    <property type="entry name" value="UPF0449"/>
    <property type="match status" value="1"/>
</dbReference>
<comment type="similarity">
    <text evidence="1">Belongs to the UPF0449 family.</text>
</comment>
<dbReference type="PANTHER" id="PTHR34766">
    <property type="entry name" value="UPF0449 PROTEIN C19ORF25"/>
    <property type="match status" value="1"/>
</dbReference>
<proteinExistence type="inferred from homology"/>
<evidence type="ECO:0000313" key="3">
    <source>
        <dbReference type="Ensembl" id="ENSGGOP00000049249.1"/>
    </source>
</evidence>
<reference evidence="4" key="1">
    <citation type="submission" date="2011-05" db="EMBL/GenBank/DDBJ databases">
        <title>Insights into the evolution of the great apes provided by the gorilla genome.</title>
        <authorList>
            <person name="Scally A."/>
        </authorList>
    </citation>
    <scope>NUCLEOTIDE SEQUENCE [LARGE SCALE GENOMIC DNA]</scope>
</reference>
<evidence type="ECO:0000256" key="1">
    <source>
        <dbReference type="ARBA" id="ARBA00006137"/>
    </source>
</evidence>
<dbReference type="GeneTree" id="ENSGT00390000007991"/>
<dbReference type="Ensembl" id="ENSGGOT00000057149.1">
    <property type="protein sequence ID" value="ENSGGOP00000049249.1"/>
    <property type="gene ID" value="ENSGGOG00000002832.3"/>
</dbReference>
<gene>
    <name evidence="3" type="primary">C20H19orf25</name>
</gene>
<sequence length="71" mass="7556">MGSKAKKRVLLPTRPAPPTVEQILEDVRGAPAEDPVFTILAPEGWSAVTRSRLTAGSDSPVQAILLPQPPE</sequence>
<reference evidence="3" key="4">
    <citation type="submission" date="2025-09" db="UniProtKB">
        <authorList>
            <consortium name="Ensembl"/>
        </authorList>
    </citation>
    <scope>IDENTIFICATION</scope>
</reference>
<accession>A0A2I2ZPP7</accession>
<keyword evidence="4" id="KW-1185">Reference proteome</keyword>
<reference evidence="3 4" key="2">
    <citation type="journal article" date="2012" name="Nature">
        <title>Insights into hominid evolution from the gorilla genome sequence.</title>
        <authorList>
            <person name="Scally A."/>
            <person name="Dutheil J.Y."/>
            <person name="Hillier L.W."/>
            <person name="Jordan G.E."/>
            <person name="Goodhead I."/>
            <person name="Herrero J."/>
            <person name="Hobolth A."/>
            <person name="Lappalainen T."/>
            <person name="Mailund T."/>
            <person name="Marques-Bonet T."/>
            <person name="McCarthy S."/>
            <person name="Montgomery S.H."/>
            <person name="Schwalie P.C."/>
            <person name="Tang Y.A."/>
            <person name="Ward M.C."/>
            <person name="Xue Y."/>
            <person name="Yngvadottir B."/>
            <person name="Alkan C."/>
            <person name="Andersen L.N."/>
            <person name="Ayub Q."/>
            <person name="Ball E.V."/>
            <person name="Beal K."/>
            <person name="Bradley B.J."/>
            <person name="Chen Y."/>
            <person name="Clee C.M."/>
            <person name="Fitzgerald S."/>
            <person name="Graves T.A."/>
            <person name="Gu Y."/>
            <person name="Heath P."/>
            <person name="Heger A."/>
            <person name="Karakoc E."/>
            <person name="Kolb-Kokocinski A."/>
            <person name="Laird G.K."/>
            <person name="Lunter G."/>
            <person name="Meader S."/>
            <person name="Mort M."/>
            <person name="Mullikin J.C."/>
            <person name="Munch K."/>
            <person name="O'Connor T.D."/>
            <person name="Phillips A.D."/>
            <person name="Prado-Martinez J."/>
            <person name="Rogers A.S."/>
            <person name="Sajjadian S."/>
            <person name="Schmidt D."/>
            <person name="Shaw K."/>
            <person name="Simpson J.T."/>
            <person name="Stenson P.D."/>
            <person name="Turner D.J."/>
            <person name="Vigilant L."/>
            <person name="Vilella A.J."/>
            <person name="Whitener W."/>
            <person name="Zhu B."/>
            <person name="Cooper D.N."/>
            <person name="de Jong P."/>
            <person name="Dermitzakis E.T."/>
            <person name="Eichler E.E."/>
            <person name="Flicek P."/>
            <person name="Goldman N."/>
            <person name="Mundy N.I."/>
            <person name="Ning Z."/>
            <person name="Odom D.T."/>
            <person name="Ponting C.P."/>
            <person name="Quail M.A."/>
            <person name="Ryder O.A."/>
            <person name="Searle S.M."/>
            <person name="Warren W.C."/>
            <person name="Wilson R.K."/>
            <person name="Schierup M.H."/>
            <person name="Rogers J."/>
            <person name="Tyler-Smith C."/>
            <person name="Durbin R."/>
        </authorList>
    </citation>
    <scope>NUCLEOTIDE SEQUENCE [LARGE SCALE GENOMIC DNA]</scope>
</reference>
<reference evidence="3" key="3">
    <citation type="submission" date="2025-08" db="UniProtKB">
        <authorList>
            <consortium name="Ensembl"/>
        </authorList>
    </citation>
    <scope>IDENTIFICATION</scope>
</reference>
<dbReference type="Proteomes" id="UP000001519">
    <property type="component" value="Chromosome 19"/>
</dbReference>
<feature type="region of interest" description="Disordered" evidence="2">
    <location>
        <begin position="52"/>
        <end position="71"/>
    </location>
</feature>
<dbReference type="Bgee" id="ENSGGOG00000002832">
    <property type="expression patterns" value="Expressed in heart and 6 other cell types or tissues"/>
</dbReference>
<dbReference type="AlphaFoldDB" id="A0A2I2ZPP7"/>
<organism evidence="3 4">
    <name type="scientific">Gorilla gorilla gorilla</name>
    <name type="common">Western lowland gorilla</name>
    <dbReference type="NCBI Taxonomy" id="9595"/>
    <lineage>
        <taxon>Eukaryota</taxon>
        <taxon>Metazoa</taxon>
        <taxon>Chordata</taxon>
        <taxon>Craniata</taxon>
        <taxon>Vertebrata</taxon>
        <taxon>Euteleostomi</taxon>
        <taxon>Mammalia</taxon>
        <taxon>Eutheria</taxon>
        <taxon>Euarchontoglires</taxon>
        <taxon>Primates</taxon>
        <taxon>Haplorrhini</taxon>
        <taxon>Catarrhini</taxon>
        <taxon>Hominidae</taxon>
        <taxon>Gorilla</taxon>
    </lineage>
</organism>
<evidence type="ECO:0000313" key="4">
    <source>
        <dbReference type="Proteomes" id="UP000001519"/>
    </source>
</evidence>
<name>A0A2I2ZPP7_GORGO</name>
<dbReference type="EMBL" id="CABD030110597">
    <property type="status" value="NOT_ANNOTATED_CDS"/>
    <property type="molecule type" value="Genomic_DNA"/>
</dbReference>
<dbReference type="InterPro" id="IPR028227">
    <property type="entry name" value="UPF0449"/>
</dbReference>
<dbReference type="EMBL" id="CABD030110598">
    <property type="status" value="NOT_ANNOTATED_CDS"/>
    <property type="molecule type" value="Genomic_DNA"/>
</dbReference>
<dbReference type="EMBL" id="CABD030110599">
    <property type="status" value="NOT_ANNOTATED_CDS"/>
    <property type="molecule type" value="Genomic_DNA"/>
</dbReference>
<evidence type="ECO:0000256" key="2">
    <source>
        <dbReference type="SAM" id="MobiDB-lite"/>
    </source>
</evidence>
<dbReference type="PANTHER" id="PTHR34766:SF1">
    <property type="entry name" value="UPF0449 PROTEIN C19ORF25"/>
    <property type="match status" value="1"/>
</dbReference>
<protein>
    <submittedName>
        <fullName evidence="3">Chromosome 19 open reading frame 25</fullName>
    </submittedName>
</protein>